<proteinExistence type="predicted"/>
<evidence type="ECO:0000256" key="1">
    <source>
        <dbReference type="SAM" id="Phobius"/>
    </source>
</evidence>
<keyword evidence="1" id="KW-1133">Transmembrane helix</keyword>
<dbReference type="RefSeq" id="WP_170864562.1">
    <property type="nucleotide sequence ID" value="NZ_FQYP01000002.1"/>
</dbReference>
<sequence length="58" mass="6790">MDNPFKKIGHPPQPVPKELKKKVMEDVAAFQFFMELAGLFSINYAKATESFFKRRNRD</sequence>
<feature type="transmembrane region" description="Helical" evidence="1">
    <location>
        <begin position="27"/>
        <end position="45"/>
    </location>
</feature>
<name>A0A1M6CWP1_9FLAO</name>
<dbReference type="EMBL" id="FQYP01000002">
    <property type="protein sequence ID" value="SHI65261.1"/>
    <property type="molecule type" value="Genomic_DNA"/>
</dbReference>
<organism evidence="2 3">
    <name type="scientific">Aquimarina spongiae</name>
    <dbReference type="NCBI Taxonomy" id="570521"/>
    <lineage>
        <taxon>Bacteria</taxon>
        <taxon>Pseudomonadati</taxon>
        <taxon>Bacteroidota</taxon>
        <taxon>Flavobacteriia</taxon>
        <taxon>Flavobacteriales</taxon>
        <taxon>Flavobacteriaceae</taxon>
        <taxon>Aquimarina</taxon>
    </lineage>
</organism>
<keyword evidence="1" id="KW-0472">Membrane</keyword>
<protein>
    <submittedName>
        <fullName evidence="2">Uncharacterized protein</fullName>
    </submittedName>
</protein>
<gene>
    <name evidence="2" type="ORF">SAMN04488508_102313</name>
</gene>
<reference evidence="3" key="1">
    <citation type="submission" date="2016-11" db="EMBL/GenBank/DDBJ databases">
        <authorList>
            <person name="Varghese N."/>
            <person name="Submissions S."/>
        </authorList>
    </citation>
    <scope>NUCLEOTIDE SEQUENCE [LARGE SCALE GENOMIC DNA]</scope>
    <source>
        <strain evidence="3">DSM 22623</strain>
    </source>
</reference>
<evidence type="ECO:0000313" key="2">
    <source>
        <dbReference type="EMBL" id="SHI65261.1"/>
    </source>
</evidence>
<keyword evidence="1" id="KW-0812">Transmembrane</keyword>
<accession>A0A1M6CWP1</accession>
<keyword evidence="3" id="KW-1185">Reference proteome</keyword>
<dbReference type="AlphaFoldDB" id="A0A1M6CWP1"/>
<dbReference type="STRING" id="570521.SAMN04488508_102313"/>
<evidence type="ECO:0000313" key="3">
    <source>
        <dbReference type="Proteomes" id="UP000184432"/>
    </source>
</evidence>
<dbReference type="Proteomes" id="UP000184432">
    <property type="component" value="Unassembled WGS sequence"/>
</dbReference>